<dbReference type="InterPro" id="IPR014245">
    <property type="entry name" value="Spore_III_AF"/>
</dbReference>
<dbReference type="EMBL" id="FUPS01000001">
    <property type="protein sequence ID" value="SJR80091.1"/>
    <property type="molecule type" value="Genomic_DNA"/>
</dbReference>
<dbReference type="EMBL" id="CAADAN010000004">
    <property type="protein sequence ID" value="VFD31225.1"/>
    <property type="molecule type" value="Genomic_DNA"/>
</dbReference>
<keyword evidence="2" id="KW-0812">Transmembrane</keyword>
<dbReference type="EMBL" id="CAAJVP010000002">
    <property type="protein sequence ID" value="VHX95103.1"/>
    <property type="molecule type" value="Genomic_DNA"/>
</dbReference>
<dbReference type="Pfam" id="PF09581">
    <property type="entry name" value="Spore_III_AF"/>
    <property type="match status" value="1"/>
</dbReference>
<evidence type="ECO:0000313" key="4">
    <source>
        <dbReference type="EMBL" id="CDS86381.1"/>
    </source>
</evidence>
<evidence type="ECO:0000256" key="2">
    <source>
        <dbReference type="SAM" id="Phobius"/>
    </source>
</evidence>
<dbReference type="EMBL" id="LK933183">
    <property type="protein sequence ID" value="CDT47955.1"/>
    <property type="molecule type" value="Genomic_DNA"/>
</dbReference>
<dbReference type="Proteomes" id="UP000411588">
    <property type="component" value="Unassembled WGS sequence"/>
</dbReference>
<dbReference type="RefSeq" id="WP_003438123.1">
    <property type="nucleotide sequence ID" value="NZ_AP025558.1"/>
</dbReference>
<dbReference type="Proteomes" id="UP000372533">
    <property type="component" value="Unassembled WGS sequence"/>
</dbReference>
<evidence type="ECO:0000256" key="1">
    <source>
        <dbReference type="SAM" id="MobiDB-lite"/>
    </source>
</evidence>
<gene>
    <name evidence="4" type="primary">spoiIIIAF</name>
    <name evidence="5" type="ORF">BN1095_500040</name>
    <name evidence="4" type="ORF">BN1096_560104</name>
    <name evidence="3" type="ORF">BN1097_540106</name>
    <name evidence="6" type="ORF">KRM00_001603</name>
    <name evidence="7" type="ORF">KRQ00_000652</name>
    <name evidence="10" type="ORF">SAMEA1402366_00474</name>
    <name evidence="9" type="ORF">SAMEA1402399_01555</name>
    <name evidence="8" type="ORF">SAMEA3375112_00104</name>
</gene>
<keyword evidence="2" id="KW-0472">Membrane</keyword>
<reference evidence="3" key="1">
    <citation type="submission" date="2014-07" db="EMBL/GenBank/DDBJ databases">
        <authorList>
            <person name="Monot Marc"/>
        </authorList>
    </citation>
    <scope>NUCLEOTIDE SEQUENCE</scope>
    <source>
        <strain evidence="5">7032989</strain>
        <strain evidence="3">7032994</strain>
    </source>
</reference>
<proteinExistence type="predicted"/>
<evidence type="ECO:0000313" key="5">
    <source>
        <dbReference type="EMBL" id="CDT47955.1"/>
    </source>
</evidence>
<dbReference type="Proteomes" id="UP000878956">
    <property type="component" value="Unassembled WGS sequence"/>
</dbReference>
<name>A0A031WGV5_CLODI</name>
<accession>A0A031WGV5</accession>
<evidence type="ECO:0000313" key="12">
    <source>
        <dbReference type="Proteomes" id="UP000372533"/>
    </source>
</evidence>
<dbReference type="Proteomes" id="UP000879542">
    <property type="component" value="Unassembled WGS sequence"/>
</dbReference>
<dbReference type="EMBL" id="LK932509">
    <property type="protein sequence ID" value="CDS86381.1"/>
    <property type="molecule type" value="Genomic_DNA"/>
</dbReference>
<feature type="transmembrane region" description="Helical" evidence="2">
    <location>
        <begin position="7"/>
        <end position="28"/>
    </location>
</feature>
<keyword evidence="2" id="KW-1133">Transmembrane helix</keyword>
<feature type="compositionally biased region" description="Basic and acidic residues" evidence="1">
    <location>
        <begin position="145"/>
        <end position="167"/>
    </location>
</feature>
<evidence type="ECO:0000313" key="11">
    <source>
        <dbReference type="Proteomes" id="UP000189137"/>
    </source>
</evidence>
<evidence type="ECO:0000313" key="10">
    <source>
        <dbReference type="EMBL" id="VHX95103.1"/>
    </source>
</evidence>
<dbReference type="KEGG" id="pdf:CD630DERM_11970"/>
<feature type="transmembrane region" description="Helical" evidence="2">
    <location>
        <begin position="34"/>
        <end position="55"/>
    </location>
</feature>
<evidence type="ECO:0000313" key="9">
    <source>
        <dbReference type="EMBL" id="VFD31225.1"/>
    </source>
</evidence>
<evidence type="ECO:0000313" key="7">
    <source>
        <dbReference type="EMBL" id="HBH2618924.1"/>
    </source>
</evidence>
<evidence type="ECO:0000313" key="3">
    <source>
        <dbReference type="EMBL" id="CDS85921.1"/>
    </source>
</evidence>
<dbReference type="Proteomes" id="UP000189137">
    <property type="component" value="Unassembled WGS sequence"/>
</dbReference>
<dbReference type="OMA" id="IWEIGSE"/>
<dbReference type="AlphaFoldDB" id="A0A031WGV5"/>
<evidence type="ECO:0000313" key="13">
    <source>
        <dbReference type="Proteomes" id="UP000411588"/>
    </source>
</evidence>
<dbReference type="EMBL" id="DAEPXK010000013">
    <property type="protein sequence ID" value="HBH1542125.1"/>
    <property type="molecule type" value="Genomic_DNA"/>
</dbReference>
<protein>
    <submittedName>
        <fullName evidence="3 4">Stage III sporulation protein AF</fullName>
    </submittedName>
</protein>
<dbReference type="EMBL" id="LK932392">
    <property type="protein sequence ID" value="CDS85921.1"/>
    <property type="molecule type" value="Genomic_DNA"/>
</dbReference>
<evidence type="ECO:0000313" key="8">
    <source>
        <dbReference type="EMBL" id="SJR80091.1"/>
    </source>
</evidence>
<organism evidence="3">
    <name type="scientific">Clostridioides difficile</name>
    <name type="common">Peptoclostridium difficile</name>
    <dbReference type="NCBI Taxonomy" id="1496"/>
    <lineage>
        <taxon>Bacteria</taxon>
        <taxon>Bacillati</taxon>
        <taxon>Bacillota</taxon>
        <taxon>Clostridia</taxon>
        <taxon>Peptostreptococcales</taxon>
        <taxon>Peptostreptococcaceae</taxon>
        <taxon>Clostridioides</taxon>
    </lineage>
</organism>
<dbReference type="GeneID" id="66353608"/>
<reference evidence="8 11" key="2">
    <citation type="submission" date="2017-02" db="EMBL/GenBank/DDBJ databases">
        <authorList>
            <consortium name="Pathogen Informatics"/>
        </authorList>
    </citation>
    <scope>NUCLEOTIDE SEQUENCE [LARGE SCALE GENOMIC DNA]</scope>
    <source>
        <strain evidence="9">Clo34</strain>
        <strain evidence="13">clo34</strain>
        <strain evidence="10">Tl291</strain>
        <strain evidence="12">tl291</strain>
        <strain evidence="8 11">VRECD0157</strain>
    </source>
</reference>
<sequence length="205" mass="23195">MLEGIKAWIVSVLIGAFIVNIVDMILPSSKIKPYVNLVLNFMFVFIVITPVVGFFSKDMSLEDRILKSMGNYNKQYVDSTNALAKETGNNSLSKGYEDGLKEVLKLKLDEYGYDLEDIELNGANINNIKIKEKNNSAKSNNSSNEENKNNSTKREEENINSNDKENSKQVFKKGTEYGLNLNEEKLKNDLIKVLDVSIEDIQIDK</sequence>
<evidence type="ECO:0000313" key="6">
    <source>
        <dbReference type="EMBL" id="HBH1542125.1"/>
    </source>
</evidence>
<dbReference type="PATRIC" id="fig|1496.1373.peg.1032"/>
<reference evidence="6" key="4">
    <citation type="submission" date="2021-06" db="EMBL/GenBank/DDBJ databases">
        <authorList>
            <consortium name="NCBI Pathogen Detection Project"/>
        </authorList>
    </citation>
    <scope>NUCLEOTIDE SEQUENCE</scope>
    <source>
        <strain evidence="7">Clostridioides</strain>
        <strain evidence="6">HN1000</strain>
    </source>
</reference>
<feature type="region of interest" description="Disordered" evidence="1">
    <location>
        <begin position="135"/>
        <end position="170"/>
    </location>
</feature>
<dbReference type="EMBL" id="DAEQIJ010000002">
    <property type="protein sequence ID" value="HBH2618924.1"/>
    <property type="molecule type" value="Genomic_DNA"/>
</dbReference>
<reference evidence="6" key="3">
    <citation type="journal article" date="2018" name="Genome Biol.">
        <title>SKESA: strategic k-mer extension for scrupulous assemblies.</title>
        <authorList>
            <person name="Souvorov A."/>
            <person name="Agarwala R."/>
            <person name="Lipman D.J."/>
        </authorList>
    </citation>
    <scope>NUCLEOTIDE SEQUENCE</scope>
    <source>
        <strain evidence="7">Clostridioides</strain>
        <strain evidence="6">HN1000</strain>
    </source>
</reference>